<reference evidence="1" key="1">
    <citation type="submission" date="2023-04" db="EMBL/GenBank/DDBJ databases">
        <authorList>
            <person name="Vijverberg K."/>
            <person name="Xiong W."/>
            <person name="Schranz E."/>
        </authorList>
    </citation>
    <scope>NUCLEOTIDE SEQUENCE</scope>
</reference>
<evidence type="ECO:0000313" key="1">
    <source>
        <dbReference type="EMBL" id="CAI9284804.1"/>
    </source>
</evidence>
<sequence length="145" mass="17595">MTNEEIPMDDRYKMFDQKATEAMKFHPYVQVFEKLEFLFFPMKKQKHYYLLCINIKKLSVVLIDSHKERPNVKIEYELLTRSLVMERGLKKAFDLLTNEISVFKIKWWLKNNFEENVVALMRHMECFEGQTQSSWDCDIKNDQKQ</sequence>
<dbReference type="Gene3D" id="3.40.395.10">
    <property type="entry name" value="Adenoviral Proteinase, Chain A"/>
    <property type="match status" value="1"/>
</dbReference>
<evidence type="ECO:0000313" key="2">
    <source>
        <dbReference type="Proteomes" id="UP001177003"/>
    </source>
</evidence>
<dbReference type="EMBL" id="OX465081">
    <property type="protein sequence ID" value="CAI9284804.1"/>
    <property type="molecule type" value="Genomic_DNA"/>
</dbReference>
<accession>A0AA35Z2R4</accession>
<protein>
    <recommendedName>
        <fullName evidence="3">Ubiquitin-like protease family profile domain-containing protein</fullName>
    </recommendedName>
</protein>
<gene>
    <name evidence="1" type="ORF">LSALG_LOCUS24309</name>
</gene>
<dbReference type="Proteomes" id="UP001177003">
    <property type="component" value="Chromosome 5"/>
</dbReference>
<name>A0AA35Z2R4_LACSI</name>
<dbReference type="AlphaFoldDB" id="A0AA35Z2R4"/>
<proteinExistence type="predicted"/>
<dbReference type="InterPro" id="IPR038765">
    <property type="entry name" value="Papain-like_cys_pep_sf"/>
</dbReference>
<evidence type="ECO:0008006" key="3">
    <source>
        <dbReference type="Google" id="ProtNLM"/>
    </source>
</evidence>
<organism evidence="1 2">
    <name type="scientific">Lactuca saligna</name>
    <name type="common">Willowleaf lettuce</name>
    <dbReference type="NCBI Taxonomy" id="75948"/>
    <lineage>
        <taxon>Eukaryota</taxon>
        <taxon>Viridiplantae</taxon>
        <taxon>Streptophyta</taxon>
        <taxon>Embryophyta</taxon>
        <taxon>Tracheophyta</taxon>
        <taxon>Spermatophyta</taxon>
        <taxon>Magnoliopsida</taxon>
        <taxon>eudicotyledons</taxon>
        <taxon>Gunneridae</taxon>
        <taxon>Pentapetalae</taxon>
        <taxon>asterids</taxon>
        <taxon>campanulids</taxon>
        <taxon>Asterales</taxon>
        <taxon>Asteraceae</taxon>
        <taxon>Cichorioideae</taxon>
        <taxon>Cichorieae</taxon>
        <taxon>Lactucinae</taxon>
        <taxon>Lactuca</taxon>
    </lineage>
</organism>
<dbReference type="SUPFAM" id="SSF54001">
    <property type="entry name" value="Cysteine proteinases"/>
    <property type="match status" value="1"/>
</dbReference>
<keyword evidence="2" id="KW-1185">Reference proteome</keyword>